<dbReference type="HOGENOM" id="CLU_000288_181_1_1"/>
<dbReference type="Proteomes" id="UP000006310">
    <property type="component" value="Chromosome 1"/>
</dbReference>
<dbReference type="SUPFAM" id="SSF56112">
    <property type="entry name" value="Protein kinase-like (PK-like)"/>
    <property type="match status" value="1"/>
</dbReference>
<feature type="binding site" evidence="9">
    <location>
        <position position="259"/>
    </location>
    <ligand>
        <name>ATP</name>
        <dbReference type="ChEBI" id="CHEBI:30616"/>
    </ligand>
</feature>
<dbReference type="GO" id="GO:0005524">
    <property type="term" value="F:ATP binding"/>
    <property type="evidence" value="ECO:0007669"/>
    <property type="project" value="UniProtKB-UniRule"/>
</dbReference>
<dbReference type="CDD" id="cd07840">
    <property type="entry name" value="STKc_CDK9_like"/>
    <property type="match status" value="1"/>
</dbReference>
<dbReference type="GO" id="GO:0031124">
    <property type="term" value="P:mRNA 3'-end processing"/>
    <property type="evidence" value="ECO:0007669"/>
    <property type="project" value="EnsemblFungi"/>
</dbReference>
<protein>
    <recommendedName>
        <fullName evidence="2">[RNA-polymerase]-subunit kinase</fullName>
        <ecNumber evidence="2">2.7.11.23</ecNumber>
    </recommendedName>
</protein>
<keyword evidence="6" id="KW-0418">Kinase</keyword>
<dbReference type="EC" id="2.7.11.23" evidence="2"/>
<keyword evidence="4" id="KW-0808">Transferase</keyword>
<evidence type="ECO:0000256" key="7">
    <source>
        <dbReference type="ARBA" id="ARBA00022840"/>
    </source>
</evidence>
<reference evidence="13" key="2">
    <citation type="submission" date="2012-08" db="EMBL/GenBank/DDBJ databases">
        <title>Genome sequence of Kazachstania naganishii.</title>
        <authorList>
            <person name="Gordon J.L."/>
            <person name="Armisen D."/>
            <person name="Proux-Wera E."/>
            <person name="OhEigeartaigh S.S."/>
            <person name="Byrne K.P."/>
            <person name="Wolfe K.H."/>
        </authorList>
    </citation>
    <scope>NUCLEOTIDE SEQUENCE [LARGE SCALE GENOMIC DNA]</scope>
    <source>
        <strain evidence="13">ATCC MYA-139 / BCRC 22969 / CBS 8797 / CCRC 22969 / KCTC 17520 / NBRC 10181 / NCYC 3082</strain>
    </source>
</reference>
<feature type="compositionally biased region" description="Polar residues" evidence="10">
    <location>
        <begin position="176"/>
        <end position="186"/>
    </location>
</feature>
<organism evidence="12 13">
    <name type="scientific">Huiozyma naganishii (strain ATCC MYA-139 / BCRC 22969 / CBS 8797 / KCTC 17520 / NBRC 10181 / NCYC 3082 / Yp74L-3)</name>
    <name type="common">Yeast</name>
    <name type="synonym">Kazachstania naganishii</name>
    <dbReference type="NCBI Taxonomy" id="1071383"/>
    <lineage>
        <taxon>Eukaryota</taxon>
        <taxon>Fungi</taxon>
        <taxon>Dikarya</taxon>
        <taxon>Ascomycota</taxon>
        <taxon>Saccharomycotina</taxon>
        <taxon>Saccharomycetes</taxon>
        <taxon>Saccharomycetales</taxon>
        <taxon>Saccharomycetaceae</taxon>
        <taxon>Huiozyma</taxon>
    </lineage>
</organism>
<dbReference type="RefSeq" id="XP_022462522.1">
    <property type="nucleotide sequence ID" value="XM_022610507.1"/>
</dbReference>
<evidence type="ECO:0000313" key="12">
    <source>
        <dbReference type="EMBL" id="CCK68276.1"/>
    </source>
</evidence>
<dbReference type="PANTHER" id="PTHR24056">
    <property type="entry name" value="CELL DIVISION PROTEIN KINASE"/>
    <property type="match status" value="1"/>
</dbReference>
<comment type="similarity">
    <text evidence="1">Belongs to the protein kinase superfamily. CMGC Ser/Thr protein kinase family. CDC2/CDKX subfamily.</text>
</comment>
<dbReference type="GO" id="GO:0070692">
    <property type="term" value="C:CTDK-1 complex"/>
    <property type="evidence" value="ECO:0007669"/>
    <property type="project" value="EnsemblFungi"/>
</dbReference>
<dbReference type="GeneID" id="34523911"/>
<dbReference type="OMA" id="PWIAGAP"/>
<dbReference type="SMART" id="SM00220">
    <property type="entry name" value="S_TKc"/>
    <property type="match status" value="1"/>
</dbReference>
<dbReference type="Pfam" id="PF00069">
    <property type="entry name" value="Pkinase"/>
    <property type="match status" value="1"/>
</dbReference>
<dbReference type="OrthoDB" id="204883at2759"/>
<dbReference type="AlphaFoldDB" id="J7S3Y7"/>
<dbReference type="Gene3D" id="1.10.510.10">
    <property type="entry name" value="Transferase(Phosphotransferase) domain 1"/>
    <property type="match status" value="1"/>
</dbReference>
<dbReference type="InterPro" id="IPR011009">
    <property type="entry name" value="Kinase-like_dom_sf"/>
</dbReference>
<accession>J7S3Y7</accession>
<feature type="compositionally biased region" description="Polar residues" evidence="10">
    <location>
        <begin position="37"/>
        <end position="52"/>
    </location>
</feature>
<dbReference type="GO" id="GO:0030332">
    <property type="term" value="F:cyclin binding"/>
    <property type="evidence" value="ECO:0007669"/>
    <property type="project" value="TreeGrafter"/>
</dbReference>
<evidence type="ECO:0000313" key="13">
    <source>
        <dbReference type="Proteomes" id="UP000006310"/>
    </source>
</evidence>
<keyword evidence="7 9" id="KW-0067">ATP-binding</keyword>
<dbReference type="STRING" id="1071383.J7S3Y7"/>
<feature type="domain" description="Protein kinase" evidence="11">
    <location>
        <begin position="230"/>
        <end position="521"/>
    </location>
</feature>
<feature type="compositionally biased region" description="Basic residues" evidence="10">
    <location>
        <begin position="98"/>
        <end position="109"/>
    </location>
</feature>
<dbReference type="PANTHER" id="PTHR24056:SF546">
    <property type="entry name" value="CYCLIN-DEPENDENT KINASE 12"/>
    <property type="match status" value="1"/>
</dbReference>
<dbReference type="GO" id="GO:0006413">
    <property type="term" value="P:translational initiation"/>
    <property type="evidence" value="ECO:0007669"/>
    <property type="project" value="EnsemblFungi"/>
</dbReference>
<keyword evidence="3" id="KW-0723">Serine/threonine-protein kinase</keyword>
<feature type="region of interest" description="Disordered" evidence="10">
    <location>
        <begin position="544"/>
        <end position="566"/>
    </location>
</feature>
<name>J7S3Y7_HUIN7</name>
<sequence length="566" mass="63947">MAYNNSMYPIDDNVLPHPSLRDDPTHNILTYHHRTQTSRPQVRTTQTDNYRTNSRKRAYPHNGDPQPGELAEQPPKGGGRPKQNQNQNQNQNQQRSANARRRANKKQHFRPNTQHQSRYEGAQTDSSRQRYTPKQRGQPIARSRPTSTQTQAPPPLSEDEFLSHLPKGPKLGSNAAPGQSNTTYNSTQAGARTLTLPRGPAAPAPTPALPERKYPRVPAMLSQTREASVYERILQVGEGTYGKVYKAKNSLTGGLVALKKLRLQSEREGFPITSIREIKLLQSFDHENVSNIREIMVESSKVIYMIFDYADNDLGGILLNNSLKLSDAQRKHVTRQLLEGCKYLHEQRVIHRDIKGSNILIDNDGRLKITDFGLARRMAPSHGNNGQGYTNRVITLWYRPPELLLGTTHYGTEVDMWGCGCLLLEMFYGKAVFQGANELEQLIAVFQLLGTPTPAAFPQLFDMPWFFMVMPLIKKKYADVFHDTFAHLLPSGAALELARGLLDYDQNKRLTAKQALQCVYFTEDPQPEPLKIASGSGGGCHEYEIKLARKQQRERDKKAQRSTSRE</sequence>
<dbReference type="GO" id="GO:0045903">
    <property type="term" value="P:positive regulation of translational fidelity"/>
    <property type="evidence" value="ECO:0007669"/>
    <property type="project" value="EnsemblFungi"/>
</dbReference>
<dbReference type="GO" id="GO:0045943">
    <property type="term" value="P:positive regulation of transcription by RNA polymerase I"/>
    <property type="evidence" value="ECO:0007669"/>
    <property type="project" value="EnsemblFungi"/>
</dbReference>
<dbReference type="PROSITE" id="PS50011">
    <property type="entry name" value="PROTEIN_KINASE_DOM"/>
    <property type="match status" value="1"/>
</dbReference>
<dbReference type="GO" id="GO:0032968">
    <property type="term" value="P:positive regulation of transcription elongation by RNA polymerase II"/>
    <property type="evidence" value="ECO:0007669"/>
    <property type="project" value="TreeGrafter"/>
</dbReference>
<keyword evidence="5 9" id="KW-0547">Nucleotide-binding</keyword>
<dbReference type="GO" id="GO:0008353">
    <property type="term" value="F:RNA polymerase II CTD heptapeptide repeat kinase activity"/>
    <property type="evidence" value="ECO:0007669"/>
    <property type="project" value="UniProtKB-EC"/>
</dbReference>
<evidence type="ECO:0000256" key="4">
    <source>
        <dbReference type="ARBA" id="ARBA00022679"/>
    </source>
</evidence>
<dbReference type="KEGG" id="kng:KNAG_0A06140"/>
<evidence type="ECO:0000256" key="9">
    <source>
        <dbReference type="PROSITE-ProRule" id="PRU10141"/>
    </source>
</evidence>
<dbReference type="Gene3D" id="3.30.200.20">
    <property type="entry name" value="Phosphorylase Kinase, domain 1"/>
    <property type="match status" value="1"/>
</dbReference>
<keyword evidence="13" id="KW-1185">Reference proteome</keyword>
<proteinExistence type="inferred from homology"/>
<dbReference type="FunFam" id="3.30.200.20:FF:000588">
    <property type="entry name" value="CTD kinase subunit alpha"/>
    <property type="match status" value="1"/>
</dbReference>
<evidence type="ECO:0000256" key="5">
    <source>
        <dbReference type="ARBA" id="ARBA00022741"/>
    </source>
</evidence>
<evidence type="ECO:0000256" key="6">
    <source>
        <dbReference type="ARBA" id="ARBA00022777"/>
    </source>
</evidence>
<dbReference type="FunFam" id="1.10.510.10:FF:000415">
    <property type="entry name" value="CMGC/CDK/CRK7 protein kinase, variant"/>
    <property type="match status" value="1"/>
</dbReference>
<feature type="compositionally biased region" description="Polar residues" evidence="10">
    <location>
        <begin position="123"/>
        <end position="132"/>
    </location>
</feature>
<dbReference type="PROSITE" id="PS00107">
    <property type="entry name" value="PROTEIN_KINASE_ATP"/>
    <property type="match status" value="1"/>
</dbReference>
<feature type="compositionally biased region" description="Low complexity" evidence="10">
    <location>
        <begin position="82"/>
        <end position="97"/>
    </location>
</feature>
<dbReference type="eggNOG" id="KOG0600">
    <property type="taxonomic scope" value="Eukaryota"/>
</dbReference>
<dbReference type="GO" id="GO:0005730">
    <property type="term" value="C:nucleolus"/>
    <property type="evidence" value="ECO:0007669"/>
    <property type="project" value="EnsemblFungi"/>
</dbReference>
<dbReference type="InterPro" id="IPR017441">
    <property type="entry name" value="Protein_kinase_ATP_BS"/>
</dbReference>
<dbReference type="InterPro" id="IPR050108">
    <property type="entry name" value="CDK"/>
</dbReference>
<evidence type="ECO:0000256" key="2">
    <source>
        <dbReference type="ARBA" id="ARBA00012409"/>
    </source>
</evidence>
<evidence type="ECO:0000256" key="10">
    <source>
        <dbReference type="SAM" id="MobiDB-lite"/>
    </source>
</evidence>
<evidence type="ECO:0000256" key="1">
    <source>
        <dbReference type="ARBA" id="ARBA00006485"/>
    </source>
</evidence>
<dbReference type="InterPro" id="IPR000719">
    <property type="entry name" value="Prot_kinase_dom"/>
</dbReference>
<feature type="region of interest" description="Disordered" evidence="10">
    <location>
        <begin position="1"/>
        <end position="186"/>
    </location>
</feature>
<evidence type="ECO:0000256" key="8">
    <source>
        <dbReference type="ARBA" id="ARBA00049280"/>
    </source>
</evidence>
<comment type="catalytic activity">
    <reaction evidence="8">
        <text>[DNA-directed RNA polymerase] + ATP = phospho-[DNA-directed RNA polymerase] + ADP + H(+)</text>
        <dbReference type="Rhea" id="RHEA:10216"/>
        <dbReference type="Rhea" id="RHEA-COMP:11321"/>
        <dbReference type="Rhea" id="RHEA-COMP:11322"/>
        <dbReference type="ChEBI" id="CHEBI:15378"/>
        <dbReference type="ChEBI" id="CHEBI:30616"/>
        <dbReference type="ChEBI" id="CHEBI:43176"/>
        <dbReference type="ChEBI" id="CHEBI:68546"/>
        <dbReference type="ChEBI" id="CHEBI:456216"/>
        <dbReference type="EC" id="2.7.11.23"/>
    </reaction>
</comment>
<evidence type="ECO:0000259" key="11">
    <source>
        <dbReference type="PROSITE" id="PS50011"/>
    </source>
</evidence>
<dbReference type="InterPro" id="IPR008271">
    <property type="entry name" value="Ser/Thr_kinase_AS"/>
</dbReference>
<evidence type="ECO:0000256" key="3">
    <source>
        <dbReference type="ARBA" id="ARBA00022527"/>
    </source>
</evidence>
<dbReference type="PROSITE" id="PS00108">
    <property type="entry name" value="PROTEIN_KINASE_ST"/>
    <property type="match status" value="1"/>
</dbReference>
<reference evidence="12 13" key="1">
    <citation type="journal article" date="2011" name="Proc. Natl. Acad. Sci. U.S.A.">
        <title>Evolutionary erosion of yeast sex chromosomes by mating-type switching accidents.</title>
        <authorList>
            <person name="Gordon J.L."/>
            <person name="Armisen D."/>
            <person name="Proux-Wera E."/>
            <person name="Oheigeartaigh S.S."/>
            <person name="Byrne K.P."/>
            <person name="Wolfe K.H."/>
        </authorList>
    </citation>
    <scope>NUCLEOTIDE SEQUENCE [LARGE SCALE GENOMIC DNA]</scope>
    <source>
        <strain evidence="13">ATCC MYA-139 / BCRC 22969 / CBS 8797 / CCRC 22969 / KCTC 17520 / NBRC 10181 / NCYC 3082</strain>
    </source>
</reference>
<dbReference type="GO" id="GO:0004693">
    <property type="term" value="F:cyclin-dependent protein serine/threonine kinase activity"/>
    <property type="evidence" value="ECO:0007669"/>
    <property type="project" value="EnsemblFungi"/>
</dbReference>
<dbReference type="EMBL" id="HE978314">
    <property type="protein sequence ID" value="CCK68276.1"/>
    <property type="molecule type" value="Genomic_DNA"/>
</dbReference>
<gene>
    <name evidence="12" type="primary">KNAG0A06140</name>
    <name evidence="12" type="ordered locus">KNAG_0A06140</name>
</gene>